<evidence type="ECO:0000313" key="1">
    <source>
        <dbReference type="EMBL" id="KAA0714119.1"/>
    </source>
</evidence>
<gene>
    <name evidence="1" type="ORF">E1301_Tti007267</name>
</gene>
<dbReference type="AlphaFoldDB" id="A0A5A9NZD6"/>
<organism evidence="1 2">
    <name type="scientific">Triplophysa tibetana</name>
    <dbReference type="NCBI Taxonomy" id="1572043"/>
    <lineage>
        <taxon>Eukaryota</taxon>
        <taxon>Metazoa</taxon>
        <taxon>Chordata</taxon>
        <taxon>Craniata</taxon>
        <taxon>Vertebrata</taxon>
        <taxon>Euteleostomi</taxon>
        <taxon>Actinopterygii</taxon>
        <taxon>Neopterygii</taxon>
        <taxon>Teleostei</taxon>
        <taxon>Ostariophysi</taxon>
        <taxon>Cypriniformes</taxon>
        <taxon>Nemacheilidae</taxon>
        <taxon>Triplophysa</taxon>
    </lineage>
</organism>
<keyword evidence="2" id="KW-1185">Reference proteome</keyword>
<protein>
    <submittedName>
        <fullName evidence="1">Uncharacterized protein</fullName>
    </submittedName>
</protein>
<name>A0A5A9NZD6_9TELE</name>
<sequence length="375" mass="42099">MEVYKRKQKNQSKTNKEGCKDIVSTLQGHIMEMNELILVMKTTTYKEDDVGIATVELKIFRFNCSITRTSLGRLFTSLMVTIMKRQGSNFSNSITIIREQIHRLVERGRSATQEQTYTVQTSFLLSQETSSGNLFSARLPQLLSNKRVWVEEEKGVEETEKILSSDLKGNLNLFCDCQGLKLDTDDANAHSITPSRLSYETPSLLTLLEERSCSALMSDGRPSPLCYRLNLAIEKRQGSLGPSGTLDQPSGGQSSSFGLMDAWQVRIELSGLSFSEHQVKNVVSKCDLCYQHGRYHASKTSSSLVLLNEFVLVLRWIQIVRSRIRMFERADEVYHQDPGAAVAMATEKFSFIRTAAPPLCQMSVPVMKAASKADK</sequence>
<proteinExistence type="predicted"/>
<comment type="caution">
    <text evidence="1">The sequence shown here is derived from an EMBL/GenBank/DDBJ whole genome shotgun (WGS) entry which is preliminary data.</text>
</comment>
<dbReference type="EMBL" id="SOYY01000012">
    <property type="protein sequence ID" value="KAA0714119.1"/>
    <property type="molecule type" value="Genomic_DNA"/>
</dbReference>
<reference evidence="1 2" key="1">
    <citation type="journal article" date="2019" name="Mol. Ecol. Resour.">
        <title>Chromosome-level genome assembly of Triplophysa tibetana, a fish adapted to the harsh high-altitude environment of the Tibetan Plateau.</title>
        <authorList>
            <person name="Yang X."/>
            <person name="Liu H."/>
            <person name="Ma Z."/>
            <person name="Zou Y."/>
            <person name="Zou M."/>
            <person name="Mao Y."/>
            <person name="Li X."/>
            <person name="Wang H."/>
            <person name="Chen T."/>
            <person name="Wang W."/>
            <person name="Yang R."/>
        </authorList>
    </citation>
    <scope>NUCLEOTIDE SEQUENCE [LARGE SCALE GENOMIC DNA]</scope>
    <source>
        <strain evidence="1">TTIB1903HZAU</strain>
        <tissue evidence="1">Muscle</tissue>
    </source>
</reference>
<evidence type="ECO:0000313" key="2">
    <source>
        <dbReference type="Proteomes" id="UP000324632"/>
    </source>
</evidence>
<dbReference type="Proteomes" id="UP000324632">
    <property type="component" value="Chromosome 12"/>
</dbReference>
<accession>A0A5A9NZD6</accession>